<dbReference type="AlphaFoldDB" id="A0A9K3NT46"/>
<dbReference type="Proteomes" id="UP000215914">
    <property type="component" value="Unassembled WGS sequence"/>
</dbReference>
<reference evidence="1" key="2">
    <citation type="submission" date="2020-06" db="EMBL/GenBank/DDBJ databases">
        <title>Helianthus annuus Genome sequencing and assembly Release 2.</title>
        <authorList>
            <person name="Gouzy J."/>
            <person name="Langlade N."/>
            <person name="Munos S."/>
        </authorList>
    </citation>
    <scope>NUCLEOTIDE SEQUENCE</scope>
    <source>
        <tissue evidence="1">Leaves</tissue>
    </source>
</reference>
<sequence length="51" mass="6139">MYIHMYRGSCKVLEESLHKILVKYVETRWHRDALLSSVYSMDNKLLLLEIL</sequence>
<organism evidence="1 2">
    <name type="scientific">Helianthus annuus</name>
    <name type="common">Common sunflower</name>
    <dbReference type="NCBI Taxonomy" id="4232"/>
    <lineage>
        <taxon>Eukaryota</taxon>
        <taxon>Viridiplantae</taxon>
        <taxon>Streptophyta</taxon>
        <taxon>Embryophyta</taxon>
        <taxon>Tracheophyta</taxon>
        <taxon>Spermatophyta</taxon>
        <taxon>Magnoliopsida</taxon>
        <taxon>eudicotyledons</taxon>
        <taxon>Gunneridae</taxon>
        <taxon>Pentapetalae</taxon>
        <taxon>asterids</taxon>
        <taxon>campanulids</taxon>
        <taxon>Asterales</taxon>
        <taxon>Asteraceae</taxon>
        <taxon>Asteroideae</taxon>
        <taxon>Heliantheae alliance</taxon>
        <taxon>Heliantheae</taxon>
        <taxon>Helianthus</taxon>
    </lineage>
</organism>
<evidence type="ECO:0000313" key="1">
    <source>
        <dbReference type="EMBL" id="KAF5810965.1"/>
    </source>
</evidence>
<keyword evidence="2" id="KW-1185">Reference proteome</keyword>
<accession>A0A9K3NT46</accession>
<comment type="caution">
    <text evidence="1">The sequence shown here is derived from an EMBL/GenBank/DDBJ whole genome shotgun (WGS) entry which is preliminary data.</text>
</comment>
<reference evidence="1" key="1">
    <citation type="journal article" date="2017" name="Nature">
        <title>The sunflower genome provides insights into oil metabolism, flowering and Asterid evolution.</title>
        <authorList>
            <person name="Badouin H."/>
            <person name="Gouzy J."/>
            <person name="Grassa C.J."/>
            <person name="Murat F."/>
            <person name="Staton S.E."/>
            <person name="Cottret L."/>
            <person name="Lelandais-Briere C."/>
            <person name="Owens G.L."/>
            <person name="Carrere S."/>
            <person name="Mayjonade B."/>
            <person name="Legrand L."/>
            <person name="Gill N."/>
            <person name="Kane N.C."/>
            <person name="Bowers J.E."/>
            <person name="Hubner S."/>
            <person name="Bellec A."/>
            <person name="Berard A."/>
            <person name="Berges H."/>
            <person name="Blanchet N."/>
            <person name="Boniface M.C."/>
            <person name="Brunel D."/>
            <person name="Catrice O."/>
            <person name="Chaidir N."/>
            <person name="Claudel C."/>
            <person name="Donnadieu C."/>
            <person name="Faraut T."/>
            <person name="Fievet G."/>
            <person name="Helmstetter N."/>
            <person name="King M."/>
            <person name="Knapp S.J."/>
            <person name="Lai Z."/>
            <person name="Le Paslier M.C."/>
            <person name="Lippi Y."/>
            <person name="Lorenzon L."/>
            <person name="Mandel J.R."/>
            <person name="Marage G."/>
            <person name="Marchand G."/>
            <person name="Marquand E."/>
            <person name="Bret-Mestries E."/>
            <person name="Morien E."/>
            <person name="Nambeesan S."/>
            <person name="Nguyen T."/>
            <person name="Pegot-Espagnet P."/>
            <person name="Pouilly N."/>
            <person name="Raftis F."/>
            <person name="Sallet E."/>
            <person name="Schiex T."/>
            <person name="Thomas J."/>
            <person name="Vandecasteele C."/>
            <person name="Vares D."/>
            <person name="Vear F."/>
            <person name="Vautrin S."/>
            <person name="Crespi M."/>
            <person name="Mangin B."/>
            <person name="Burke J.M."/>
            <person name="Salse J."/>
            <person name="Munos S."/>
            <person name="Vincourt P."/>
            <person name="Rieseberg L.H."/>
            <person name="Langlade N.B."/>
        </authorList>
    </citation>
    <scope>NUCLEOTIDE SEQUENCE</scope>
    <source>
        <tissue evidence="1">Leaves</tissue>
    </source>
</reference>
<dbReference type="Gramene" id="mRNA:HanXRQr2_Chr04g0175891">
    <property type="protein sequence ID" value="mRNA:HanXRQr2_Chr04g0175891"/>
    <property type="gene ID" value="HanXRQr2_Chr04g0175891"/>
</dbReference>
<protein>
    <submittedName>
        <fullName evidence="1">Uncharacterized protein</fullName>
    </submittedName>
</protein>
<dbReference type="EMBL" id="MNCJ02000319">
    <property type="protein sequence ID" value="KAF5810965.1"/>
    <property type="molecule type" value="Genomic_DNA"/>
</dbReference>
<gene>
    <name evidence="1" type="ORF">HanXRQr2_Chr04g0175891</name>
</gene>
<name>A0A9K3NT46_HELAN</name>
<evidence type="ECO:0000313" key="2">
    <source>
        <dbReference type="Proteomes" id="UP000215914"/>
    </source>
</evidence>
<proteinExistence type="predicted"/>